<feature type="compositionally biased region" description="Basic residues" evidence="4">
    <location>
        <begin position="945"/>
        <end position="961"/>
    </location>
</feature>
<dbReference type="CDD" id="cd00159">
    <property type="entry name" value="RhoGAP"/>
    <property type="match status" value="1"/>
</dbReference>
<feature type="region of interest" description="Disordered" evidence="4">
    <location>
        <begin position="161"/>
        <end position="222"/>
    </location>
</feature>
<keyword evidence="1" id="KW-0880">Kelch repeat</keyword>
<evidence type="ECO:0000256" key="1">
    <source>
        <dbReference type="ARBA" id="ARBA00022441"/>
    </source>
</evidence>
<dbReference type="SUPFAM" id="SSF50965">
    <property type="entry name" value="Galactose oxidase, central domain"/>
    <property type="match status" value="1"/>
</dbReference>
<dbReference type="PANTHER" id="PTHR46093">
    <property type="entry name" value="ACYL-COA-BINDING DOMAIN-CONTAINING PROTEIN 5"/>
    <property type="match status" value="1"/>
</dbReference>
<feature type="compositionally biased region" description="Polar residues" evidence="4">
    <location>
        <begin position="161"/>
        <end position="172"/>
    </location>
</feature>
<accession>A0A8J4Q6D0</accession>
<dbReference type="InterPro" id="IPR008936">
    <property type="entry name" value="Rho_GTPase_activation_prot"/>
</dbReference>
<dbReference type="InterPro" id="IPR000198">
    <property type="entry name" value="RhoGAP_dom"/>
</dbReference>
<feature type="region of interest" description="Disordered" evidence="4">
    <location>
        <begin position="456"/>
        <end position="523"/>
    </location>
</feature>
<evidence type="ECO:0000313" key="7">
    <source>
        <dbReference type="Proteomes" id="UP000695562"/>
    </source>
</evidence>
<dbReference type="Gene3D" id="2.120.10.80">
    <property type="entry name" value="Kelch-type beta propeller"/>
    <property type="match status" value="2"/>
</dbReference>
<dbReference type="Gene3D" id="1.10.555.10">
    <property type="entry name" value="Rho GTPase activation protein"/>
    <property type="match status" value="1"/>
</dbReference>
<dbReference type="EMBL" id="AJWJ01000125">
    <property type="protein sequence ID" value="KAF2074876.1"/>
    <property type="molecule type" value="Genomic_DNA"/>
</dbReference>
<organism evidence="6 7">
    <name type="scientific">Polysphondylium violaceum</name>
    <dbReference type="NCBI Taxonomy" id="133409"/>
    <lineage>
        <taxon>Eukaryota</taxon>
        <taxon>Amoebozoa</taxon>
        <taxon>Evosea</taxon>
        <taxon>Eumycetozoa</taxon>
        <taxon>Dictyostelia</taxon>
        <taxon>Dictyosteliales</taxon>
        <taxon>Dictyosteliaceae</taxon>
        <taxon>Polysphondylium</taxon>
    </lineage>
</organism>
<feature type="compositionally biased region" description="Low complexity" evidence="4">
    <location>
        <begin position="504"/>
        <end position="523"/>
    </location>
</feature>
<evidence type="ECO:0000313" key="6">
    <source>
        <dbReference type="EMBL" id="KAF2074876.1"/>
    </source>
</evidence>
<feature type="region of interest" description="Disordered" evidence="4">
    <location>
        <begin position="717"/>
        <end position="782"/>
    </location>
</feature>
<dbReference type="SMART" id="SM00324">
    <property type="entry name" value="RhoGAP"/>
    <property type="match status" value="1"/>
</dbReference>
<sequence length="1278" mass="141256">MSWGSFKLSKLQDVSFPVTGHTATIYGERDIVIFGGYDFSIDKPCNTTYILNTAQLNGLTKPTTSGTTPPPIYGHTATQIGRKMFVFGGNLTDNSQSKEMYQFNTSNYSWSKPKSQGEPPSSRYGHTASVIYDNYILIFGGNHKAKALNDIHIFHTERNTWTKIPGSSSTNDIPSSPIHSSTPLSPTSPSSSSSNNNPINIFLTQSSPSIPSPSSTRARSATISHDSALLGDLPSGPMGKKISLSESSPLHHHISLYESTPLSPTSSRSPSHGSIQFYINSNSSMNGDKMQIPPRYYHSCNVIGSKAYVFGGYDGTSLMNDMYVLNIDNLEWSCPPVRGDPPTPRCGHSSVSIGSRLFIFGGSVDEPAGTPHCNNDLYVFDTESFTWSLIKTSGINPSPRTGHVCLPISSRLLILGGSEGVLNSKSKIHNTYYVLETLKLDLKPVINSGGRRATAHSSSLINYSSSPSPLSSSSSSTPNTPNSTPLNPQRSLFNDIKPPLTPRTTSISYPSSTSNTNTNVTSNTNATIDNLLFNLQMESLMPLSTTSPSSMPTSPNANANDQQQQQPRGISVSGSIIEKSSTTTTADGGGACPSNPCNLKFDILKSHYQELKLKMNEEQAKRLKLEKELELLKSNQPYHQQPSSSLNAKQILDIYEDIYHLWGSYEKKQRESHQYLEQIKSKMDQLSNIVLGMEPSDENDYIVDRIEQIQHNINNSAINDNSSDIEQPNQSDYSLSPPKKKENISHSRSTSNPIPGLIKKKDDMNSNNSNSSNNNNSNNNNTKSAQKLFKYLMPSKKNRLSGSFKPVDGTETPNDIDVTKLSNLNNAIMAANIQDTFDNNNDETSSIHSTSSCNNLASLDSSINSTTTTTTSSGHSIPNNSSMTNLHSALNQEELEEHEKNKVRKKLGKALKQMIYKEKMEKERLEKEKEKQEREKEKEKERLEKKRKSKSEKLEKKHKKIKLFSTSSSKSKESMPFRRDVIEKVIAHLRKNCLEVEGIFRLSGNMDTVRGIVKSFNGQNEPNLNFEVHNVSNALKHYLRLIEPPLIPHEFFLPLLDARKNEDAETIRNIFWKIPADNRIVLTLLVDLLVKISEHSDVNKMNSKNLSIVFGPTILKPRTPTTDRMALMTETQLQCGIMQTFIEDFSYIFSENPTSGPKSFLQVDDEDDSSLSMSSSTYSTPPTSTSPIQSSTSPPMNNENTNNNNNNNNTTSNNNSNTSNTNTNNTLVVVNNNPTNLNSANTTPTIANLQITNSPSSSNNTNTTTANTTEEQQKEDCV</sequence>
<feature type="compositionally biased region" description="Polar residues" evidence="4">
    <location>
        <begin position="874"/>
        <end position="884"/>
    </location>
</feature>
<feature type="compositionally biased region" description="Basic and acidic residues" evidence="4">
    <location>
        <begin position="923"/>
        <end position="944"/>
    </location>
</feature>
<feature type="region of interest" description="Disordered" evidence="4">
    <location>
        <begin position="1158"/>
        <end position="1278"/>
    </location>
</feature>
<gene>
    <name evidence="6" type="ORF">CYY_003831</name>
</gene>
<feature type="compositionally biased region" description="Low complexity" evidence="4">
    <location>
        <begin position="864"/>
        <end position="873"/>
    </location>
</feature>
<name>A0A8J4Q6D0_9MYCE</name>
<proteinExistence type="predicted"/>
<dbReference type="SUPFAM" id="SSF117281">
    <property type="entry name" value="Kelch motif"/>
    <property type="match status" value="1"/>
</dbReference>
<evidence type="ECO:0000256" key="3">
    <source>
        <dbReference type="SAM" id="Coils"/>
    </source>
</evidence>
<keyword evidence="7" id="KW-1185">Reference proteome</keyword>
<protein>
    <recommendedName>
        <fullName evidence="5">Rho-GAP domain-containing protein</fullName>
    </recommendedName>
</protein>
<feature type="region of interest" description="Disordered" evidence="4">
    <location>
        <begin position="542"/>
        <end position="571"/>
    </location>
</feature>
<evidence type="ECO:0000256" key="2">
    <source>
        <dbReference type="ARBA" id="ARBA00022737"/>
    </source>
</evidence>
<feature type="compositionally biased region" description="Low complexity" evidence="4">
    <location>
        <begin position="765"/>
        <end position="781"/>
    </location>
</feature>
<feature type="compositionally biased region" description="Low complexity" evidence="4">
    <location>
        <begin position="542"/>
        <end position="555"/>
    </location>
</feature>
<feature type="compositionally biased region" description="Low complexity" evidence="4">
    <location>
        <begin position="1252"/>
        <end position="1269"/>
    </location>
</feature>
<dbReference type="OrthoDB" id="10251809at2759"/>
<feature type="compositionally biased region" description="Low complexity" evidence="4">
    <location>
        <begin position="173"/>
        <end position="222"/>
    </location>
</feature>
<feature type="coiled-coil region" evidence="3">
    <location>
        <begin position="601"/>
        <end position="635"/>
    </location>
</feature>
<dbReference type="GO" id="GO:0007165">
    <property type="term" value="P:signal transduction"/>
    <property type="evidence" value="ECO:0007669"/>
    <property type="project" value="InterPro"/>
</dbReference>
<keyword evidence="2" id="KW-0677">Repeat</keyword>
<keyword evidence="3" id="KW-0175">Coiled coil</keyword>
<evidence type="ECO:0000256" key="4">
    <source>
        <dbReference type="SAM" id="MobiDB-lite"/>
    </source>
</evidence>
<feature type="region of interest" description="Disordered" evidence="4">
    <location>
        <begin position="864"/>
        <end position="884"/>
    </location>
</feature>
<comment type="caution">
    <text evidence="6">The sequence shown here is derived from an EMBL/GenBank/DDBJ whole genome shotgun (WGS) entry which is preliminary data.</text>
</comment>
<dbReference type="InterPro" id="IPR011043">
    <property type="entry name" value="Gal_Oxase/kelch_b-propeller"/>
</dbReference>
<feature type="compositionally biased region" description="Low complexity" evidence="4">
    <location>
        <begin position="457"/>
        <end position="488"/>
    </location>
</feature>
<feature type="region of interest" description="Disordered" evidence="4">
    <location>
        <begin position="923"/>
        <end position="961"/>
    </location>
</feature>
<reference evidence="6" key="1">
    <citation type="submission" date="2020-01" db="EMBL/GenBank/DDBJ databases">
        <title>Development of genomics and gene disruption for Polysphondylium violaceum indicates a role for the polyketide synthase stlB in stalk morphogenesis.</title>
        <authorList>
            <person name="Narita B."/>
            <person name="Kawabe Y."/>
            <person name="Kin K."/>
            <person name="Saito T."/>
            <person name="Gibbs R."/>
            <person name="Kuspa A."/>
            <person name="Muzny D."/>
            <person name="Queller D."/>
            <person name="Richards S."/>
            <person name="Strassman J."/>
            <person name="Sucgang R."/>
            <person name="Worley K."/>
            <person name="Schaap P."/>
        </authorList>
    </citation>
    <scope>NUCLEOTIDE SEQUENCE</scope>
    <source>
        <strain evidence="6">QSvi11</strain>
    </source>
</reference>
<dbReference type="Proteomes" id="UP000695562">
    <property type="component" value="Unassembled WGS sequence"/>
</dbReference>
<dbReference type="Pfam" id="PF00620">
    <property type="entry name" value="RhoGAP"/>
    <property type="match status" value="1"/>
</dbReference>
<feature type="domain" description="Rho-GAP" evidence="5">
    <location>
        <begin position="961"/>
        <end position="1149"/>
    </location>
</feature>
<feature type="compositionally biased region" description="Low complexity" evidence="4">
    <location>
        <begin position="1170"/>
        <end position="1245"/>
    </location>
</feature>
<dbReference type="PROSITE" id="PS50238">
    <property type="entry name" value="RHOGAP"/>
    <property type="match status" value="1"/>
</dbReference>
<dbReference type="AlphaFoldDB" id="A0A8J4Q6D0"/>
<dbReference type="Pfam" id="PF24681">
    <property type="entry name" value="Kelch_KLHDC2_KLHL20_DRC7"/>
    <property type="match status" value="2"/>
</dbReference>
<evidence type="ECO:0000259" key="5">
    <source>
        <dbReference type="PROSITE" id="PS50238"/>
    </source>
</evidence>
<dbReference type="PANTHER" id="PTHR46093:SF18">
    <property type="entry name" value="FIBRONECTIN TYPE-III DOMAIN-CONTAINING PROTEIN"/>
    <property type="match status" value="1"/>
</dbReference>
<dbReference type="InterPro" id="IPR015915">
    <property type="entry name" value="Kelch-typ_b-propeller"/>
</dbReference>
<dbReference type="SUPFAM" id="SSF48350">
    <property type="entry name" value="GTPase activation domain, GAP"/>
    <property type="match status" value="1"/>
</dbReference>